<dbReference type="InterPro" id="IPR053141">
    <property type="entry name" value="Mycobact_SerProt_Inhib_Rv3364c"/>
</dbReference>
<dbReference type="Pfam" id="PF03259">
    <property type="entry name" value="Robl_LC7"/>
    <property type="match status" value="1"/>
</dbReference>
<dbReference type="OrthoDB" id="5187023at2"/>
<gene>
    <name evidence="2" type="ORF">SAMN05421803_11022</name>
</gene>
<name>A0A1M6MFY6_9ACTN</name>
<dbReference type="STRING" id="758803.SAMN05421803_11022"/>
<dbReference type="AlphaFoldDB" id="A0A1M6MFY6"/>
<evidence type="ECO:0000259" key="1">
    <source>
        <dbReference type="SMART" id="SM00960"/>
    </source>
</evidence>
<feature type="domain" description="Roadblock/LAMTOR2" evidence="1">
    <location>
        <begin position="12"/>
        <end position="102"/>
    </location>
</feature>
<reference evidence="2 3" key="1">
    <citation type="submission" date="2016-11" db="EMBL/GenBank/DDBJ databases">
        <authorList>
            <person name="Jaros S."/>
            <person name="Januszkiewicz K."/>
            <person name="Wedrychowicz H."/>
        </authorList>
    </citation>
    <scope>NUCLEOTIDE SEQUENCE [LARGE SCALE GENOMIC DNA]</scope>
    <source>
        <strain evidence="2 3">CGMCC 4.5723</strain>
    </source>
</reference>
<dbReference type="Gene3D" id="3.30.450.30">
    <property type="entry name" value="Dynein light chain 2a, cytoplasmic"/>
    <property type="match status" value="1"/>
</dbReference>
<dbReference type="SUPFAM" id="SSF103196">
    <property type="entry name" value="Roadblock/LC7 domain"/>
    <property type="match status" value="1"/>
</dbReference>
<dbReference type="PANTHER" id="PTHR36222:SF1">
    <property type="entry name" value="SERINE PROTEASE INHIBITOR RV3364C"/>
    <property type="match status" value="1"/>
</dbReference>
<dbReference type="EMBL" id="FQZK01000010">
    <property type="protein sequence ID" value="SHJ82240.1"/>
    <property type="molecule type" value="Genomic_DNA"/>
</dbReference>
<dbReference type="PANTHER" id="PTHR36222">
    <property type="entry name" value="SERINE PROTEASE INHIBITOR RV3364C"/>
    <property type="match status" value="1"/>
</dbReference>
<dbReference type="Proteomes" id="UP000184452">
    <property type="component" value="Unassembled WGS sequence"/>
</dbReference>
<dbReference type="RefSeq" id="WP_073380318.1">
    <property type="nucleotide sequence ID" value="NZ_FQZK01000010.1"/>
</dbReference>
<proteinExistence type="predicted"/>
<protein>
    <submittedName>
        <fullName evidence="2">Predicted regulator of Ras-like GTPase activity, Roadblock/LC7/MglB family</fullName>
    </submittedName>
</protein>
<sequence>MIPPSTARGELSWLLDDLLTRASGTQHAIVLSTDGLLMATSSGLDRPAAEHLSAIASGLHSLAGGASKQFSAGNIRQSIIEMDRAFLFVAAAGEGACMALMSDSDSDVGLIAYEMNKVIERVGQYLSAPPRPDMPSTPAHVEK</sequence>
<organism evidence="2 3">
    <name type="scientific">Nocardiopsis flavescens</name>
    <dbReference type="NCBI Taxonomy" id="758803"/>
    <lineage>
        <taxon>Bacteria</taxon>
        <taxon>Bacillati</taxon>
        <taxon>Actinomycetota</taxon>
        <taxon>Actinomycetes</taxon>
        <taxon>Streptosporangiales</taxon>
        <taxon>Nocardiopsidaceae</taxon>
        <taxon>Nocardiopsis</taxon>
    </lineage>
</organism>
<dbReference type="InterPro" id="IPR004942">
    <property type="entry name" value="Roadblock/LAMTOR2_dom"/>
</dbReference>
<accession>A0A1M6MFY6</accession>
<evidence type="ECO:0000313" key="2">
    <source>
        <dbReference type="EMBL" id="SHJ82240.1"/>
    </source>
</evidence>
<evidence type="ECO:0000313" key="3">
    <source>
        <dbReference type="Proteomes" id="UP000184452"/>
    </source>
</evidence>
<keyword evidence="3" id="KW-1185">Reference proteome</keyword>
<dbReference type="SMART" id="SM00960">
    <property type="entry name" value="Robl_LC7"/>
    <property type="match status" value="1"/>
</dbReference>